<gene>
    <name evidence="3" type="primary">GLEAN_07798</name>
    <name evidence="3" type="ORF">TcasGA2_TC007798</name>
</gene>
<dbReference type="AlphaFoldDB" id="D2A1Z0"/>
<keyword evidence="2" id="KW-0812">Transmembrane</keyword>
<feature type="region of interest" description="Disordered" evidence="1">
    <location>
        <begin position="72"/>
        <end position="109"/>
    </location>
</feature>
<organism evidence="3 4">
    <name type="scientific">Tribolium castaneum</name>
    <name type="common">Red flour beetle</name>
    <dbReference type="NCBI Taxonomy" id="7070"/>
    <lineage>
        <taxon>Eukaryota</taxon>
        <taxon>Metazoa</taxon>
        <taxon>Ecdysozoa</taxon>
        <taxon>Arthropoda</taxon>
        <taxon>Hexapoda</taxon>
        <taxon>Insecta</taxon>
        <taxon>Pterygota</taxon>
        <taxon>Neoptera</taxon>
        <taxon>Endopterygota</taxon>
        <taxon>Coleoptera</taxon>
        <taxon>Polyphaga</taxon>
        <taxon>Cucujiformia</taxon>
        <taxon>Tenebrionidae</taxon>
        <taxon>Tenebrionidae incertae sedis</taxon>
        <taxon>Tribolium</taxon>
    </lineage>
</organism>
<evidence type="ECO:0000313" key="3">
    <source>
        <dbReference type="EMBL" id="EFA02146.1"/>
    </source>
</evidence>
<evidence type="ECO:0000256" key="1">
    <source>
        <dbReference type="SAM" id="MobiDB-lite"/>
    </source>
</evidence>
<proteinExistence type="predicted"/>
<feature type="compositionally biased region" description="Polar residues" evidence="1">
    <location>
        <begin position="98"/>
        <end position="109"/>
    </location>
</feature>
<protein>
    <submittedName>
        <fullName evidence="3">Uncharacterized protein</fullName>
    </submittedName>
</protein>
<keyword evidence="4" id="KW-1185">Reference proteome</keyword>
<feature type="transmembrane region" description="Helical" evidence="2">
    <location>
        <begin position="177"/>
        <end position="197"/>
    </location>
</feature>
<dbReference type="HOGENOM" id="CLU_1130349_0_0_1"/>
<reference evidence="3 4" key="2">
    <citation type="journal article" date="2010" name="Nucleic Acids Res.">
        <title>BeetleBase in 2010: revisions to provide comprehensive genomic information for Tribolium castaneum.</title>
        <authorList>
            <person name="Kim H.S."/>
            <person name="Murphy T."/>
            <person name="Xia J."/>
            <person name="Caragea D."/>
            <person name="Park Y."/>
            <person name="Beeman R.W."/>
            <person name="Lorenzen M.D."/>
            <person name="Butcher S."/>
            <person name="Manak J.R."/>
            <person name="Brown S.J."/>
        </authorList>
    </citation>
    <scope>GENOME REANNOTATION</scope>
    <source>
        <strain evidence="3 4">Georgia GA2</strain>
    </source>
</reference>
<name>D2A1Z0_TRICA</name>
<dbReference type="InParanoid" id="D2A1Z0"/>
<keyword evidence="2" id="KW-0472">Membrane</keyword>
<dbReference type="EMBL" id="KQ971338">
    <property type="protein sequence ID" value="EFA02146.1"/>
    <property type="molecule type" value="Genomic_DNA"/>
</dbReference>
<reference evidence="3 4" key="1">
    <citation type="journal article" date="2008" name="Nature">
        <title>The genome of the model beetle and pest Tribolium castaneum.</title>
        <authorList>
            <consortium name="Tribolium Genome Sequencing Consortium"/>
            <person name="Richards S."/>
            <person name="Gibbs R.A."/>
            <person name="Weinstock G.M."/>
            <person name="Brown S.J."/>
            <person name="Denell R."/>
            <person name="Beeman R.W."/>
            <person name="Gibbs R."/>
            <person name="Beeman R.W."/>
            <person name="Brown S.J."/>
            <person name="Bucher G."/>
            <person name="Friedrich M."/>
            <person name="Grimmelikhuijzen C.J."/>
            <person name="Klingler M."/>
            <person name="Lorenzen M."/>
            <person name="Richards S."/>
            <person name="Roth S."/>
            <person name="Schroder R."/>
            <person name="Tautz D."/>
            <person name="Zdobnov E.M."/>
            <person name="Muzny D."/>
            <person name="Gibbs R.A."/>
            <person name="Weinstock G.M."/>
            <person name="Attaway T."/>
            <person name="Bell S."/>
            <person name="Buhay C.J."/>
            <person name="Chandrabose M.N."/>
            <person name="Chavez D."/>
            <person name="Clerk-Blankenburg K.P."/>
            <person name="Cree A."/>
            <person name="Dao M."/>
            <person name="Davis C."/>
            <person name="Chacko J."/>
            <person name="Dinh H."/>
            <person name="Dugan-Rocha S."/>
            <person name="Fowler G."/>
            <person name="Garner T.T."/>
            <person name="Garnes J."/>
            <person name="Gnirke A."/>
            <person name="Hawes A."/>
            <person name="Hernandez J."/>
            <person name="Hines S."/>
            <person name="Holder M."/>
            <person name="Hume J."/>
            <person name="Jhangiani S.N."/>
            <person name="Joshi V."/>
            <person name="Khan Z.M."/>
            <person name="Jackson L."/>
            <person name="Kovar C."/>
            <person name="Kowis A."/>
            <person name="Lee S."/>
            <person name="Lewis L.R."/>
            <person name="Margolis J."/>
            <person name="Morgan M."/>
            <person name="Nazareth L.V."/>
            <person name="Nguyen N."/>
            <person name="Okwuonu G."/>
            <person name="Parker D."/>
            <person name="Richards S."/>
            <person name="Ruiz S.J."/>
            <person name="Santibanez J."/>
            <person name="Savard J."/>
            <person name="Scherer S.E."/>
            <person name="Schneider B."/>
            <person name="Sodergren E."/>
            <person name="Tautz D."/>
            <person name="Vattahil S."/>
            <person name="Villasana D."/>
            <person name="White C.S."/>
            <person name="Wright R."/>
            <person name="Park Y."/>
            <person name="Beeman R.W."/>
            <person name="Lord J."/>
            <person name="Oppert B."/>
            <person name="Lorenzen M."/>
            <person name="Brown S."/>
            <person name="Wang L."/>
            <person name="Savard J."/>
            <person name="Tautz D."/>
            <person name="Richards S."/>
            <person name="Weinstock G."/>
            <person name="Gibbs R.A."/>
            <person name="Liu Y."/>
            <person name="Worley K."/>
            <person name="Weinstock G."/>
            <person name="Elsik C.G."/>
            <person name="Reese J.T."/>
            <person name="Elhaik E."/>
            <person name="Landan G."/>
            <person name="Graur D."/>
            <person name="Arensburger P."/>
            <person name="Atkinson P."/>
            <person name="Beeman R.W."/>
            <person name="Beidler J."/>
            <person name="Brown S.J."/>
            <person name="Demuth J.P."/>
            <person name="Drury D.W."/>
            <person name="Du Y.Z."/>
            <person name="Fujiwara H."/>
            <person name="Lorenzen M."/>
            <person name="Maselli V."/>
            <person name="Osanai M."/>
            <person name="Park Y."/>
            <person name="Robertson H.M."/>
            <person name="Tu Z."/>
            <person name="Wang J.J."/>
            <person name="Wang S."/>
            <person name="Richards S."/>
            <person name="Song H."/>
            <person name="Zhang L."/>
            <person name="Sodergren E."/>
            <person name="Werner D."/>
            <person name="Stanke M."/>
            <person name="Morgenstern B."/>
            <person name="Solovyev V."/>
            <person name="Kosarev P."/>
            <person name="Brown G."/>
            <person name="Chen H.C."/>
            <person name="Ermolaeva O."/>
            <person name="Hlavina W."/>
            <person name="Kapustin Y."/>
            <person name="Kiryutin B."/>
            <person name="Kitts P."/>
            <person name="Maglott D."/>
            <person name="Pruitt K."/>
            <person name="Sapojnikov V."/>
            <person name="Souvorov A."/>
            <person name="Mackey A.J."/>
            <person name="Waterhouse R.M."/>
            <person name="Wyder S."/>
            <person name="Zdobnov E.M."/>
            <person name="Zdobnov E.M."/>
            <person name="Wyder S."/>
            <person name="Kriventseva E.V."/>
            <person name="Kadowaki T."/>
            <person name="Bork P."/>
            <person name="Aranda M."/>
            <person name="Bao R."/>
            <person name="Beermann A."/>
            <person name="Berns N."/>
            <person name="Bolognesi R."/>
            <person name="Bonneton F."/>
            <person name="Bopp D."/>
            <person name="Brown S.J."/>
            <person name="Bucher G."/>
            <person name="Butts T."/>
            <person name="Chaumot A."/>
            <person name="Denell R.E."/>
            <person name="Ferrier D.E."/>
            <person name="Friedrich M."/>
            <person name="Gordon C.M."/>
            <person name="Jindra M."/>
            <person name="Klingler M."/>
            <person name="Lan Q."/>
            <person name="Lattorff H.M."/>
            <person name="Laudet V."/>
            <person name="von Levetsow C."/>
            <person name="Liu Z."/>
            <person name="Lutz R."/>
            <person name="Lynch J.A."/>
            <person name="da Fonseca R.N."/>
            <person name="Posnien N."/>
            <person name="Reuter R."/>
            <person name="Roth S."/>
            <person name="Savard J."/>
            <person name="Schinko J.B."/>
            <person name="Schmitt C."/>
            <person name="Schoppmeier M."/>
            <person name="Schroder R."/>
            <person name="Shippy T.D."/>
            <person name="Simonnet F."/>
            <person name="Marques-Souza H."/>
            <person name="Tautz D."/>
            <person name="Tomoyasu Y."/>
            <person name="Trauner J."/>
            <person name="Van der Zee M."/>
            <person name="Vervoort M."/>
            <person name="Wittkopp N."/>
            <person name="Wimmer E.A."/>
            <person name="Yang X."/>
            <person name="Jones A.K."/>
            <person name="Sattelle D.B."/>
            <person name="Ebert P.R."/>
            <person name="Nelson D."/>
            <person name="Scott J.G."/>
            <person name="Beeman R.W."/>
            <person name="Muthukrishnan S."/>
            <person name="Kramer K.J."/>
            <person name="Arakane Y."/>
            <person name="Beeman R.W."/>
            <person name="Zhu Q."/>
            <person name="Hogenkamp D."/>
            <person name="Dixit R."/>
            <person name="Oppert B."/>
            <person name="Jiang H."/>
            <person name="Zou Z."/>
            <person name="Marshall J."/>
            <person name="Elpidina E."/>
            <person name="Vinokurov K."/>
            <person name="Oppert C."/>
            <person name="Zou Z."/>
            <person name="Evans J."/>
            <person name="Lu Z."/>
            <person name="Zhao P."/>
            <person name="Sumathipala N."/>
            <person name="Altincicek B."/>
            <person name="Vilcinskas A."/>
            <person name="Williams M."/>
            <person name="Hultmark D."/>
            <person name="Hetru C."/>
            <person name="Jiang H."/>
            <person name="Grimmelikhuijzen C.J."/>
            <person name="Hauser F."/>
            <person name="Cazzamali G."/>
            <person name="Williamson M."/>
            <person name="Park Y."/>
            <person name="Li B."/>
            <person name="Tanaka Y."/>
            <person name="Predel R."/>
            <person name="Neupert S."/>
            <person name="Schachtner J."/>
            <person name="Verleyen P."/>
            <person name="Raible F."/>
            <person name="Bork P."/>
            <person name="Friedrich M."/>
            <person name="Walden K.K."/>
            <person name="Robertson H.M."/>
            <person name="Angeli S."/>
            <person name="Foret S."/>
            <person name="Bucher G."/>
            <person name="Schuetz S."/>
            <person name="Maleszka R."/>
            <person name="Wimmer E.A."/>
            <person name="Beeman R.W."/>
            <person name="Lorenzen M."/>
            <person name="Tomoyasu Y."/>
            <person name="Miller S.C."/>
            <person name="Grossmann D."/>
            <person name="Bucher G."/>
        </authorList>
    </citation>
    <scope>NUCLEOTIDE SEQUENCE [LARGE SCALE GENOMIC DNA]</scope>
    <source>
        <strain evidence="3 4">Georgia GA2</strain>
    </source>
</reference>
<evidence type="ECO:0000313" key="4">
    <source>
        <dbReference type="Proteomes" id="UP000007266"/>
    </source>
</evidence>
<keyword evidence="2" id="KW-1133">Transmembrane helix</keyword>
<evidence type="ECO:0000256" key="2">
    <source>
        <dbReference type="SAM" id="Phobius"/>
    </source>
</evidence>
<sequence length="246" mass="28394">MKRFFRYDCVLFVLISANRRKQSVDSVSSSSASRVWCYHPCTEFLVSHLIPFDEFFTVLQGLGHLDRFEGDSVGRGGRRSGPASRSRRHRWRAPSAHHLTTSQQPTHKQTRFQTRSCSFISALLCEKLLVFLKHHDRKTTRQLTPVNSTKGANDTFAGSPFFRLDFFCLLDDNLHRLAQSTALLLLLLLLFACYQVLRQQRMTKIQHSRAEPTPRGLRLVNKTNKTCLPTSRERNSWKNNQSLKNS</sequence>
<dbReference type="Proteomes" id="UP000007266">
    <property type="component" value="Linkage group 4"/>
</dbReference>
<accession>D2A1Z0</accession>